<organism evidence="1">
    <name type="scientific">Aphanomyces astaci</name>
    <name type="common">Crayfish plague agent</name>
    <dbReference type="NCBI Taxonomy" id="112090"/>
    <lineage>
        <taxon>Eukaryota</taxon>
        <taxon>Sar</taxon>
        <taxon>Stramenopiles</taxon>
        <taxon>Oomycota</taxon>
        <taxon>Saprolegniomycetes</taxon>
        <taxon>Saprolegniales</taxon>
        <taxon>Verrucalvaceae</taxon>
        <taxon>Aphanomyces</taxon>
    </lineage>
</organism>
<dbReference type="EMBL" id="KI913234">
    <property type="protein sequence ID" value="ETV65452.1"/>
    <property type="molecule type" value="Genomic_DNA"/>
</dbReference>
<sequence>MTIVEEFCAVSGARLNQAKCQTLVLNGHLDPADTDGGGLLNIVPTGQPVKYLGLMFGHQLPADHQLNLAHERFMASFQQWGCRARTLQGRRLLANTVMLSLLWHVTAALPVPPAMMQSWQSMLNRYILDRKTIPTDRHRPLLAARLQFDSKLGRGLPHLRPGSVHNVYTSFNVPCPWQHLTVHFGNHWYYASLRDVWRQWSATPMAQRIQLPLTPATTMQLPVWLTTYEPTMSNGKCAARIVNSPPTRRWCSHGAYNQLRCLADIVAVHGRWPTRPEFMVMMCQGNPAAPVERGNDGHMQWAPVYRSGMIYNHLTCVYARVQGLSCPPLPPQQLGTPSTARRMVLALAYHAPATEAHHPMSSTARATTAALHNYVRRVRQTCRLPPPVHGDVWLRLLFRMLPVNCRFAYLLERPDAICCAYGCGGRCYGVTFSWSTISDHDLFTVNARGHQRQDALKTLWILLIASTLHLIWTEHNKVQYEAATPLPPPAWNELSFLGWTMSVRRWLRLQDPDCPLRSSVLEVLRVQSPYRPLWTKYPYTLLLAPTSATDQRH</sequence>
<dbReference type="VEuPathDB" id="FungiDB:H257_17818"/>
<evidence type="ECO:0000313" key="1">
    <source>
        <dbReference type="EMBL" id="ETV65452.1"/>
    </source>
</evidence>
<gene>
    <name evidence="1" type="ORF">H257_17818</name>
</gene>
<reference evidence="1" key="1">
    <citation type="submission" date="2013-12" db="EMBL/GenBank/DDBJ databases">
        <title>The Genome Sequence of Aphanomyces astaci APO3.</title>
        <authorList>
            <consortium name="The Broad Institute Genomics Platform"/>
            <person name="Russ C."/>
            <person name="Tyler B."/>
            <person name="van West P."/>
            <person name="Dieguez-Uribeondo J."/>
            <person name="Young S.K."/>
            <person name="Zeng Q."/>
            <person name="Gargeya S."/>
            <person name="Fitzgerald M."/>
            <person name="Abouelleil A."/>
            <person name="Alvarado L."/>
            <person name="Chapman S.B."/>
            <person name="Gainer-Dewar J."/>
            <person name="Goldberg J."/>
            <person name="Griggs A."/>
            <person name="Gujja S."/>
            <person name="Hansen M."/>
            <person name="Howarth C."/>
            <person name="Imamovic A."/>
            <person name="Ireland A."/>
            <person name="Larimer J."/>
            <person name="McCowan C."/>
            <person name="Murphy C."/>
            <person name="Pearson M."/>
            <person name="Poon T.W."/>
            <person name="Priest M."/>
            <person name="Roberts A."/>
            <person name="Saif S."/>
            <person name="Shea T."/>
            <person name="Sykes S."/>
            <person name="Wortman J."/>
            <person name="Nusbaum C."/>
            <person name="Birren B."/>
        </authorList>
    </citation>
    <scope>NUCLEOTIDE SEQUENCE [LARGE SCALE GENOMIC DNA]</scope>
    <source>
        <strain evidence="1">APO3</strain>
    </source>
</reference>
<protein>
    <recommendedName>
        <fullName evidence="2">Reverse transcriptase domain-containing protein</fullName>
    </recommendedName>
</protein>
<dbReference type="OrthoDB" id="78374at2759"/>
<name>W4FD93_APHAT</name>
<dbReference type="RefSeq" id="XP_009845063.1">
    <property type="nucleotide sequence ID" value="XM_009846761.1"/>
</dbReference>
<proteinExistence type="predicted"/>
<dbReference type="GeneID" id="20819814"/>
<dbReference type="AlphaFoldDB" id="W4FD93"/>
<evidence type="ECO:0008006" key="2">
    <source>
        <dbReference type="Google" id="ProtNLM"/>
    </source>
</evidence>
<accession>W4FD93</accession>